<dbReference type="EMBL" id="JACSOD020000508">
    <property type="protein sequence ID" value="MBM6500862.1"/>
    <property type="molecule type" value="Genomic_DNA"/>
</dbReference>
<dbReference type="PROSITE" id="PS51257">
    <property type="entry name" value="PROKAR_LIPOPROTEIN"/>
    <property type="match status" value="1"/>
</dbReference>
<gene>
    <name evidence="3" type="ORF">H9X54_016345</name>
</gene>
<dbReference type="Gene3D" id="1.25.40.10">
    <property type="entry name" value="Tetratricopeptide repeat domain"/>
    <property type="match status" value="3"/>
</dbReference>
<feature type="coiled-coil region" evidence="1">
    <location>
        <begin position="436"/>
        <end position="463"/>
    </location>
</feature>
<keyword evidence="4" id="KW-1185">Reference proteome</keyword>
<dbReference type="SUPFAM" id="SSF48452">
    <property type="entry name" value="TPR-like"/>
    <property type="match status" value="1"/>
</dbReference>
<feature type="region of interest" description="Disordered" evidence="2">
    <location>
        <begin position="897"/>
        <end position="962"/>
    </location>
</feature>
<evidence type="ECO:0000313" key="3">
    <source>
        <dbReference type="EMBL" id="MBM6500862.1"/>
    </source>
</evidence>
<reference evidence="3 4" key="1">
    <citation type="submission" date="2021-02" db="EMBL/GenBank/DDBJ databases">
        <authorList>
            <person name="Jung H.S."/>
            <person name="Chun B.H."/>
            <person name="Jeon C.O."/>
        </authorList>
    </citation>
    <scope>NUCLEOTIDE SEQUENCE [LARGE SCALE GENOMIC DNA]</scope>
    <source>
        <strain evidence="3 4">LMG 25203</strain>
    </source>
</reference>
<organism evidence="3 4">
    <name type="scientific">Flavobacterium macrobrachii</name>
    <dbReference type="NCBI Taxonomy" id="591204"/>
    <lineage>
        <taxon>Bacteria</taxon>
        <taxon>Pseudomonadati</taxon>
        <taxon>Bacteroidota</taxon>
        <taxon>Flavobacteriia</taxon>
        <taxon>Flavobacteriales</taxon>
        <taxon>Flavobacteriaceae</taxon>
        <taxon>Flavobacterium</taxon>
    </lineage>
</organism>
<dbReference type="InterPro" id="IPR011990">
    <property type="entry name" value="TPR-like_helical_dom_sf"/>
</dbReference>
<dbReference type="InterPro" id="IPR019734">
    <property type="entry name" value="TPR_rpt"/>
</dbReference>
<feature type="compositionally biased region" description="Basic and acidic residues" evidence="2">
    <location>
        <begin position="900"/>
        <end position="913"/>
    </location>
</feature>
<dbReference type="SMART" id="SM00028">
    <property type="entry name" value="TPR"/>
    <property type="match status" value="5"/>
</dbReference>
<evidence type="ECO:0000256" key="1">
    <source>
        <dbReference type="SAM" id="Coils"/>
    </source>
</evidence>
<dbReference type="Pfam" id="PF13181">
    <property type="entry name" value="TPR_8"/>
    <property type="match status" value="1"/>
</dbReference>
<comment type="caution">
    <text evidence="3">The sequence shown here is derived from an EMBL/GenBank/DDBJ whole genome shotgun (WGS) entry which is preliminary data.</text>
</comment>
<accession>A0ABS2D358</accession>
<name>A0ABS2D358_9FLAO</name>
<dbReference type="Proteomes" id="UP000759529">
    <property type="component" value="Unassembled WGS sequence"/>
</dbReference>
<feature type="compositionally biased region" description="Polar residues" evidence="2">
    <location>
        <begin position="914"/>
        <end position="936"/>
    </location>
</feature>
<keyword evidence="1" id="KW-0175">Coiled coil</keyword>
<evidence type="ECO:0000313" key="4">
    <source>
        <dbReference type="Proteomes" id="UP000759529"/>
    </source>
</evidence>
<sequence>MTNLRYRTKRFTLKTTTLKYFIFLGTFLFLIACSTKKNTFLSRNSHALSTKYNILYNGNLALDKGLLDLKSKYQDNFWEILPVERMQISEEQLQPNETKNPDFERAEEKATKAIQKHSMNIQGSEKNPQMDEAHLLLGKSRYYSQRFVPALEAFNYVLYKYPSSDKIYEVKIWREKTNMRLENDALAVNNLRKLLKEIKFKDQIFADANATLAQAFINLEEKDSAVAKLKLARDFTKSNEEVSRYHFILAQLYEKMGYKDSAFASYQEVIDMNRKAARRYVIHAHINQARQTAIQKGDTITFLKKFNDLIQDRENRPYLDALYHQKAKFYEGQENFKEAKKNYNLSLKKKTLDQYLIASNYRNLASIYFDDAKYAIAGKYYDSTLVNLKPRTREFNAIKKKRENLEDVIKYEGIAQKNDSIISLFKMPMAEKTAYFEKHILKLKTEEEKLKKEQEKLDRINQNSQVGNEGKLEANNAIKTPTVAKAGTSNLGGIFYFYNSTTVAFGKKEFSKTWGKIKLTDNWKSTNGQTLDKGNENAIEKNEEEIQNAEVKEEDKNSPYNPEFYIAQLPTDATVIDSLSKERNFAYYQLGIIYKEKFKEYELAVDKLEKLLKNQPEERLVLPSMYNLYKLYEILDKNKAASMKSQIISQFPESRYAQILLNPNSDIAESSDSPKVVYEALFKEYQNGEFKTVLTKTETAIDRFTGDEMVPKFELLKANIIGKLKGLTEYQQALNYVSLNYPNSEEGKTAEKIINVSIPKLQALELGKYGSTNWKILYTSKDFEDKNTKHILEKITKFINERSLDKLSVSKDIYTMTDNFVVIHGMKSEEYAKGIASILKEFKEYKIQDLPIIISTENYTVVQIKKNLDDYLAGKLSDNPQQPNWDGTIEKIVVPQQEQPKSDQQEQPRDVQSERQAIQEQKKQMNQLNSGNQNQSEIKRKNDNSLELPPVPGMIPNDKKGK</sequence>
<protein>
    <submittedName>
        <fullName evidence="3">Gliding motility protein</fullName>
    </submittedName>
</protein>
<proteinExistence type="predicted"/>
<evidence type="ECO:0000256" key="2">
    <source>
        <dbReference type="SAM" id="MobiDB-lite"/>
    </source>
</evidence>